<dbReference type="Proteomes" id="UP000176405">
    <property type="component" value="Unassembled WGS sequence"/>
</dbReference>
<protein>
    <submittedName>
        <fullName evidence="2">Uncharacterized protein</fullName>
    </submittedName>
</protein>
<keyword evidence="1" id="KW-0472">Membrane</keyword>
<evidence type="ECO:0000256" key="1">
    <source>
        <dbReference type="SAM" id="Phobius"/>
    </source>
</evidence>
<evidence type="ECO:0000313" key="2">
    <source>
        <dbReference type="EMBL" id="OGE34797.1"/>
    </source>
</evidence>
<feature type="transmembrane region" description="Helical" evidence="1">
    <location>
        <begin position="99"/>
        <end position="119"/>
    </location>
</feature>
<evidence type="ECO:0000313" key="3">
    <source>
        <dbReference type="Proteomes" id="UP000176405"/>
    </source>
</evidence>
<feature type="transmembrane region" description="Helical" evidence="1">
    <location>
        <begin position="30"/>
        <end position="53"/>
    </location>
</feature>
<dbReference type="EMBL" id="MFDH01000032">
    <property type="protein sequence ID" value="OGE34797.1"/>
    <property type="molecule type" value="Genomic_DNA"/>
</dbReference>
<sequence>MVKAAIYFLVFVVLIILAGMVMFVPAGQFIVPFSGLVAVVIGALSILSPLLFLLPLPRANLSPSFLSFLAILLFILVLPVGNFLAFISGLSCFLGCSSYYFVALPLLIIPMIIGGFRLLQMASHERSLMIAVNTTTVGTNNSPQSHRVMTIIGLTVGGFVILLILAILVLFALGVNF</sequence>
<dbReference type="STRING" id="1797780.A3E45_02370"/>
<accession>A0A1F5K1E0</accession>
<feature type="transmembrane region" description="Helical" evidence="1">
    <location>
        <begin position="151"/>
        <end position="175"/>
    </location>
</feature>
<reference evidence="2 3" key="1">
    <citation type="journal article" date="2016" name="Nat. Commun.">
        <title>Thousands of microbial genomes shed light on interconnected biogeochemical processes in an aquifer system.</title>
        <authorList>
            <person name="Anantharaman K."/>
            <person name="Brown C.T."/>
            <person name="Hug L.A."/>
            <person name="Sharon I."/>
            <person name="Castelle C.J."/>
            <person name="Probst A.J."/>
            <person name="Thomas B.C."/>
            <person name="Singh A."/>
            <person name="Wilkins M.J."/>
            <person name="Karaoz U."/>
            <person name="Brodie E.L."/>
            <person name="Williams K.H."/>
            <person name="Hubbard S.S."/>
            <person name="Banfield J.F."/>
        </authorList>
    </citation>
    <scope>NUCLEOTIDE SEQUENCE [LARGE SCALE GENOMIC DNA]</scope>
</reference>
<keyword evidence="1" id="KW-1133">Transmembrane helix</keyword>
<proteinExistence type="predicted"/>
<name>A0A1F5K1E0_9BACT</name>
<dbReference type="AlphaFoldDB" id="A0A1F5K1E0"/>
<comment type="caution">
    <text evidence="2">The sequence shown here is derived from an EMBL/GenBank/DDBJ whole genome shotgun (WGS) entry which is preliminary data.</text>
</comment>
<feature type="transmembrane region" description="Helical" evidence="1">
    <location>
        <begin position="5"/>
        <end position="24"/>
    </location>
</feature>
<organism evidence="2 3">
    <name type="scientific">Candidatus Daviesbacteria bacterium RIFCSPHIGHO2_12_FULL_43_11</name>
    <dbReference type="NCBI Taxonomy" id="1797780"/>
    <lineage>
        <taxon>Bacteria</taxon>
        <taxon>Candidatus Daviesiibacteriota</taxon>
    </lineage>
</organism>
<keyword evidence="1" id="KW-0812">Transmembrane</keyword>
<gene>
    <name evidence="2" type="ORF">A3E45_02370</name>
</gene>
<feature type="transmembrane region" description="Helical" evidence="1">
    <location>
        <begin position="65"/>
        <end position="87"/>
    </location>
</feature>